<organism evidence="2 3">
    <name type="scientific">Polyrhizophydium stewartii</name>
    <dbReference type="NCBI Taxonomy" id="2732419"/>
    <lineage>
        <taxon>Eukaryota</taxon>
        <taxon>Fungi</taxon>
        <taxon>Fungi incertae sedis</taxon>
        <taxon>Chytridiomycota</taxon>
        <taxon>Chytridiomycota incertae sedis</taxon>
        <taxon>Chytridiomycetes</taxon>
        <taxon>Rhizophydiales</taxon>
        <taxon>Rhizophydiales incertae sedis</taxon>
        <taxon>Polyrhizophydium</taxon>
    </lineage>
</organism>
<proteinExistence type="predicted"/>
<feature type="region of interest" description="Disordered" evidence="1">
    <location>
        <begin position="105"/>
        <end position="127"/>
    </location>
</feature>
<feature type="region of interest" description="Disordered" evidence="1">
    <location>
        <begin position="292"/>
        <end position="322"/>
    </location>
</feature>
<feature type="compositionally biased region" description="Low complexity" evidence="1">
    <location>
        <begin position="198"/>
        <end position="209"/>
    </location>
</feature>
<evidence type="ECO:0000256" key="1">
    <source>
        <dbReference type="SAM" id="MobiDB-lite"/>
    </source>
</evidence>
<sequence>MAEQLMVPIDLVLKHLRDIEDSARLQEILSGTIKRSVVEAIRTISEAALSLAGKSALPFSDVALSAKLGVALQYAADLSSTQSWAYFQHESHRLLLDNVSINEDADIEPPPPSWRAKSSGAAHDPDGRRAHFQYDEILAQMTTLDSGSTGSIAGGASSSGEANLENSQGTMLSAIRKVSAALSNAAHNMVGRKASVEGGASSSRGALRSPTMSAPAHQTRRGKAKRRATEVLDVAAYHDAVHGQSHDPDHSQGSPSNAVLKSHAMREEPVIHHIITVDRSQSLLQHHVPRAPDLLSPSPATHAESHEVIDTEKAESHNSIHQQLTEKLARIATDVQHARLKANSLRTEFKSASSPQSFHRPNIGARKPVDGADENASEMIPIENAGGQDNVSGNGGMLLSQSVYTLPHLTASAHEIAPGQAPPPPPPRIHIQPSDSTALADAVNTHTHAVIEKQPSSARKFHPNRPQSPKMSD</sequence>
<evidence type="ECO:0000313" key="3">
    <source>
        <dbReference type="Proteomes" id="UP001527925"/>
    </source>
</evidence>
<reference evidence="2 3" key="1">
    <citation type="submission" date="2023-09" db="EMBL/GenBank/DDBJ databases">
        <title>Pangenome analysis of Batrachochytrium dendrobatidis and related Chytrids.</title>
        <authorList>
            <person name="Yacoub M.N."/>
            <person name="Stajich J.E."/>
            <person name="James T.Y."/>
        </authorList>
    </citation>
    <scope>NUCLEOTIDE SEQUENCE [LARGE SCALE GENOMIC DNA]</scope>
    <source>
        <strain evidence="2 3">JEL0888</strain>
    </source>
</reference>
<dbReference type="EMBL" id="JADGIZ020000077">
    <property type="protein sequence ID" value="KAL2912095.1"/>
    <property type="molecule type" value="Genomic_DNA"/>
</dbReference>
<feature type="region of interest" description="Disordered" evidence="1">
    <location>
        <begin position="445"/>
        <end position="473"/>
    </location>
</feature>
<protein>
    <submittedName>
        <fullName evidence="2">Uncharacterized protein</fullName>
    </submittedName>
</protein>
<dbReference type="Proteomes" id="UP001527925">
    <property type="component" value="Unassembled WGS sequence"/>
</dbReference>
<comment type="caution">
    <text evidence="2">The sequence shown here is derived from an EMBL/GenBank/DDBJ whole genome shotgun (WGS) entry which is preliminary data.</text>
</comment>
<keyword evidence="3" id="KW-1185">Reference proteome</keyword>
<feature type="compositionally biased region" description="Basic and acidic residues" evidence="1">
    <location>
        <begin position="303"/>
        <end position="318"/>
    </location>
</feature>
<accession>A0ABR4MXV6</accession>
<name>A0ABR4MXV6_9FUNG</name>
<evidence type="ECO:0000313" key="2">
    <source>
        <dbReference type="EMBL" id="KAL2912095.1"/>
    </source>
</evidence>
<feature type="region of interest" description="Disordered" evidence="1">
    <location>
        <begin position="193"/>
        <end position="227"/>
    </location>
</feature>
<feature type="compositionally biased region" description="Polar residues" evidence="1">
    <location>
        <begin position="346"/>
        <end position="359"/>
    </location>
</feature>
<gene>
    <name evidence="2" type="ORF">HK105_208448</name>
</gene>
<feature type="region of interest" description="Disordered" evidence="1">
    <location>
        <begin position="346"/>
        <end position="371"/>
    </location>
</feature>